<keyword evidence="8" id="KW-1179">Viral genome integration</keyword>
<evidence type="ECO:0000256" key="8">
    <source>
        <dbReference type="ARBA" id="ARBA00023195"/>
    </source>
</evidence>
<evidence type="ECO:0000256" key="1">
    <source>
        <dbReference type="ARBA" id="ARBA00008857"/>
    </source>
</evidence>
<dbReference type="InterPro" id="IPR002104">
    <property type="entry name" value="Integrase_catalytic"/>
</dbReference>
<name>A0A2K9VH95_9CAUD</name>
<dbReference type="InterPro" id="IPR044068">
    <property type="entry name" value="CB"/>
</dbReference>
<proteinExistence type="inferred from homology"/>
<dbReference type="PROSITE" id="PS51898">
    <property type="entry name" value="TYR_RECOMBINASE"/>
    <property type="match status" value="1"/>
</dbReference>
<keyword evidence="4" id="KW-0378">Hydrolase</keyword>
<protein>
    <recommendedName>
        <fullName evidence="2">Integrase</fullName>
    </recommendedName>
</protein>
<feature type="domain" description="Tyr recombinase" evidence="10">
    <location>
        <begin position="175"/>
        <end position="368"/>
    </location>
</feature>
<evidence type="ECO:0000259" key="10">
    <source>
        <dbReference type="PROSITE" id="PS51898"/>
    </source>
</evidence>
<dbReference type="SUPFAM" id="SSF56349">
    <property type="entry name" value="DNA breaking-rejoining enzymes"/>
    <property type="match status" value="1"/>
</dbReference>
<dbReference type="GO" id="GO:0044826">
    <property type="term" value="P:viral genome integration into host DNA"/>
    <property type="evidence" value="ECO:0007669"/>
    <property type="project" value="UniProtKB-KW"/>
</dbReference>
<evidence type="ECO:0000313" key="13">
    <source>
        <dbReference type="Proteomes" id="UP000241442"/>
    </source>
</evidence>
<dbReference type="InterPro" id="IPR050090">
    <property type="entry name" value="Tyrosine_recombinase_XerCD"/>
</dbReference>
<keyword evidence="6 9" id="KW-0238">DNA-binding</keyword>
<dbReference type="Pfam" id="PF14659">
    <property type="entry name" value="Phage_int_SAM_3"/>
    <property type="match status" value="1"/>
</dbReference>
<dbReference type="GO" id="GO:0003677">
    <property type="term" value="F:DNA binding"/>
    <property type="evidence" value="ECO:0007669"/>
    <property type="project" value="UniProtKB-UniRule"/>
</dbReference>
<dbReference type="PANTHER" id="PTHR30349">
    <property type="entry name" value="PHAGE INTEGRASE-RELATED"/>
    <property type="match status" value="1"/>
</dbReference>
<evidence type="ECO:0000256" key="4">
    <source>
        <dbReference type="ARBA" id="ARBA00022801"/>
    </source>
</evidence>
<sequence>MASVEKRVAKKSGEVSYYVRWRQPATADQPARARSLAFVDAESAEAFRINVERLGTDAAMRILGLVDAGIVRQTLTQWCEAHIETLTGVEEATRQRYRSYVRNDIAPTIGAMPLATVTDTTIARWVNDLAGSGASGKTVANKHGFLAGALNHAVRAGKIAANPCDHTRLPRTDNDEMVFLTRDEFTLLCGAMTERWQPLTRWLVATGTRFGEATALTVGDINADEETARINKAWKYTGSNGARRLAHTKTRKGTRTINIASAILAELDLDRDPDELLFPTRDGGPISNQLYKNKAWLPALRTVTAPDADPRLSKRPRIHDLRHTCASWMIAAGIPLPVIQQHMGHESITTTVHTYGHLDRTSGKAAAAAIGAMLD</sequence>
<dbReference type="GO" id="GO:0075713">
    <property type="term" value="P:establishment of integrated proviral latency"/>
    <property type="evidence" value="ECO:0007669"/>
    <property type="project" value="UniProtKB-KW"/>
</dbReference>
<comment type="similarity">
    <text evidence="1">Belongs to the 'phage' integrase family.</text>
</comment>
<dbReference type="InterPro" id="IPR010998">
    <property type="entry name" value="Integrase_recombinase_N"/>
</dbReference>
<dbReference type="Pfam" id="PF00589">
    <property type="entry name" value="Phage_integrase"/>
    <property type="match status" value="1"/>
</dbReference>
<accession>A0A2K9VH95</accession>
<gene>
    <name evidence="12" type="primary">33</name>
    <name evidence="12" type="ORF">PBI_BEENIE_33</name>
</gene>
<dbReference type="EMBL" id="MG845393">
    <property type="protein sequence ID" value="AUV61598.1"/>
    <property type="molecule type" value="Genomic_DNA"/>
</dbReference>
<keyword evidence="8" id="KW-1160">Virus entry into host cell</keyword>
<dbReference type="GO" id="GO:0015074">
    <property type="term" value="P:DNA integration"/>
    <property type="evidence" value="ECO:0007669"/>
    <property type="project" value="UniProtKB-KW"/>
</dbReference>
<keyword evidence="7" id="KW-0233">DNA recombination</keyword>
<dbReference type="RefSeq" id="YP_010654048.1">
    <property type="nucleotide sequence ID" value="NC_070806.1"/>
</dbReference>
<dbReference type="GO" id="GO:0016740">
    <property type="term" value="F:transferase activity"/>
    <property type="evidence" value="ECO:0007669"/>
    <property type="project" value="UniProtKB-KW"/>
</dbReference>
<dbReference type="PANTHER" id="PTHR30349:SF64">
    <property type="entry name" value="PROPHAGE INTEGRASE INTD-RELATED"/>
    <property type="match status" value="1"/>
</dbReference>
<evidence type="ECO:0000259" key="11">
    <source>
        <dbReference type="PROSITE" id="PS51900"/>
    </source>
</evidence>
<evidence type="ECO:0000256" key="2">
    <source>
        <dbReference type="ARBA" id="ARBA00016082"/>
    </source>
</evidence>
<dbReference type="InterPro" id="IPR004107">
    <property type="entry name" value="Integrase_SAM-like_N"/>
</dbReference>
<dbReference type="GO" id="GO:0016787">
    <property type="term" value="F:hydrolase activity"/>
    <property type="evidence" value="ECO:0007669"/>
    <property type="project" value="UniProtKB-KW"/>
</dbReference>
<dbReference type="CDD" id="cd01189">
    <property type="entry name" value="INT_ICEBs1_C_like"/>
    <property type="match status" value="1"/>
</dbReference>
<dbReference type="KEGG" id="vg:77929890"/>
<dbReference type="PROSITE" id="PS51900">
    <property type="entry name" value="CB"/>
    <property type="match status" value="1"/>
</dbReference>
<dbReference type="Gene3D" id="1.10.443.10">
    <property type="entry name" value="Intergrase catalytic core"/>
    <property type="match status" value="1"/>
</dbReference>
<keyword evidence="13" id="KW-1185">Reference proteome</keyword>
<keyword evidence="3" id="KW-0808">Transferase</keyword>
<feature type="domain" description="Core-binding (CB)" evidence="11">
    <location>
        <begin position="73"/>
        <end position="154"/>
    </location>
</feature>
<evidence type="ECO:0000256" key="7">
    <source>
        <dbReference type="ARBA" id="ARBA00023172"/>
    </source>
</evidence>
<organism evidence="12 13">
    <name type="scientific">Gordonia phage Beenie</name>
    <dbReference type="NCBI Taxonomy" id="2079397"/>
    <lineage>
        <taxon>Viruses</taxon>
        <taxon>Duplodnaviria</taxon>
        <taxon>Heunggongvirae</taxon>
        <taxon>Uroviricota</taxon>
        <taxon>Caudoviricetes</taxon>
        <taxon>Beenievirus</taxon>
        <taxon>Beenievirus beenie</taxon>
    </lineage>
</organism>
<dbReference type="InterPro" id="IPR013762">
    <property type="entry name" value="Integrase-like_cat_sf"/>
</dbReference>
<keyword evidence="5" id="KW-0229">DNA integration</keyword>
<dbReference type="Gene3D" id="1.10.150.130">
    <property type="match status" value="1"/>
</dbReference>
<reference evidence="12 13" key="1">
    <citation type="submission" date="2018-01" db="EMBL/GenBank/DDBJ databases">
        <authorList>
            <person name="Giglietti G.M."/>
            <person name="Stoner T.H."/>
            <person name="Pope W.H."/>
            <person name="Garlena R.A."/>
            <person name="Russell D.A."/>
            <person name="Jacobs-Sera D."/>
            <person name="Hatfull G.F."/>
        </authorList>
    </citation>
    <scope>NUCLEOTIDE SEQUENCE [LARGE SCALE GENOMIC DNA]</scope>
</reference>
<evidence type="ECO:0000313" key="12">
    <source>
        <dbReference type="EMBL" id="AUV61598.1"/>
    </source>
</evidence>
<evidence type="ECO:0000256" key="5">
    <source>
        <dbReference type="ARBA" id="ARBA00022908"/>
    </source>
</evidence>
<evidence type="ECO:0000256" key="3">
    <source>
        <dbReference type="ARBA" id="ARBA00022679"/>
    </source>
</evidence>
<dbReference type="GO" id="GO:0006310">
    <property type="term" value="P:DNA recombination"/>
    <property type="evidence" value="ECO:0007669"/>
    <property type="project" value="UniProtKB-KW"/>
</dbReference>
<evidence type="ECO:0000256" key="9">
    <source>
        <dbReference type="PROSITE-ProRule" id="PRU01248"/>
    </source>
</evidence>
<dbReference type="Proteomes" id="UP000241442">
    <property type="component" value="Segment"/>
</dbReference>
<evidence type="ECO:0000256" key="6">
    <source>
        <dbReference type="ARBA" id="ARBA00023125"/>
    </source>
</evidence>
<dbReference type="InterPro" id="IPR011010">
    <property type="entry name" value="DNA_brk_join_enz"/>
</dbReference>
<dbReference type="GeneID" id="77929890"/>